<dbReference type="GeneID" id="64220186"/>
<dbReference type="Proteomes" id="UP000239833">
    <property type="component" value="Chromosome"/>
</dbReference>
<evidence type="ECO:0000313" key="1">
    <source>
        <dbReference type="EMBL" id="AVF27947.1"/>
    </source>
</evidence>
<evidence type="ECO:0008006" key="3">
    <source>
        <dbReference type="Google" id="ProtNLM"/>
    </source>
</evidence>
<dbReference type="EMBL" id="CP019655">
    <property type="protein sequence ID" value="AVF27947.1"/>
    <property type="molecule type" value="Genomic_DNA"/>
</dbReference>
<reference evidence="2" key="1">
    <citation type="submission" date="2017-02" db="EMBL/GenBank/DDBJ databases">
        <title>Delineation of Paenibacillus larvae strains originating from foulbrood outbreaks.</title>
        <authorList>
            <person name="Beims H."/>
            <person name="Bunk B."/>
            <person name="Sproeer C."/>
            <person name="Mohr K.I."/>
            <person name="Pradella S."/>
            <person name="Guenther G."/>
            <person name="Rohde M."/>
            <person name="von der Ohe W."/>
            <person name="Steinert M."/>
        </authorList>
    </citation>
    <scope>NUCLEOTIDE SEQUENCE [LARGE SCALE GENOMIC DNA]</scope>
    <source>
        <strain evidence="2">Eric_III</strain>
    </source>
</reference>
<proteinExistence type="predicted"/>
<name>A0A2L1UHM9_9BACL</name>
<dbReference type="STRING" id="147375.BXP28_02280"/>
<protein>
    <recommendedName>
        <fullName evidence="3">Segregation and condensation protein B</fullName>
    </recommendedName>
</protein>
<dbReference type="RefSeq" id="WP_230460759.1">
    <property type="nucleotide sequence ID" value="NZ_CP019655.1"/>
</dbReference>
<organism evidence="1 2">
    <name type="scientific">Paenibacillus larvae subsp. larvae</name>
    <dbReference type="NCBI Taxonomy" id="147375"/>
    <lineage>
        <taxon>Bacteria</taxon>
        <taxon>Bacillati</taxon>
        <taxon>Bacillota</taxon>
        <taxon>Bacilli</taxon>
        <taxon>Bacillales</taxon>
        <taxon>Paenibacillaceae</taxon>
        <taxon>Paenibacillus</taxon>
    </lineage>
</organism>
<evidence type="ECO:0000313" key="2">
    <source>
        <dbReference type="Proteomes" id="UP000239833"/>
    </source>
</evidence>
<gene>
    <name evidence="1" type="ORF">ERICIII_03843</name>
</gene>
<dbReference type="AlphaFoldDB" id="A0A2L1UHM9"/>
<sequence length="101" mass="11475">MMFEIQGTGYTLKFNKQRIKTVELMTKRSVMAEISNNNGVLSMQTLEALFAISLVEEKANIPVKQSKAIEIFDKVMEENGLLTLNNAVIEKLQEDLGFMFQ</sequence>
<accession>A0A2L1UHM9</accession>